<gene>
    <name evidence="1" type="ORF">F4820DRAFT_445659</name>
</gene>
<evidence type="ECO:0000313" key="1">
    <source>
        <dbReference type="EMBL" id="KAI4867837.1"/>
    </source>
</evidence>
<dbReference type="EMBL" id="MU393443">
    <property type="protein sequence ID" value="KAI4867837.1"/>
    <property type="molecule type" value="Genomic_DNA"/>
</dbReference>
<comment type="caution">
    <text evidence="1">The sequence shown here is derived from an EMBL/GenBank/DDBJ whole genome shotgun (WGS) entry which is preliminary data.</text>
</comment>
<reference evidence="1 2" key="1">
    <citation type="journal article" date="2022" name="New Phytol.">
        <title>Ecological generalism drives hyperdiversity of secondary metabolite gene clusters in xylarialean endophytes.</title>
        <authorList>
            <person name="Franco M.E.E."/>
            <person name="Wisecaver J.H."/>
            <person name="Arnold A.E."/>
            <person name="Ju Y.M."/>
            <person name="Slot J.C."/>
            <person name="Ahrendt S."/>
            <person name="Moore L.P."/>
            <person name="Eastman K.E."/>
            <person name="Scott K."/>
            <person name="Konkel Z."/>
            <person name="Mondo S.J."/>
            <person name="Kuo A."/>
            <person name="Hayes R.D."/>
            <person name="Haridas S."/>
            <person name="Andreopoulos B."/>
            <person name="Riley R."/>
            <person name="LaButti K."/>
            <person name="Pangilinan J."/>
            <person name="Lipzen A."/>
            <person name="Amirebrahimi M."/>
            <person name="Yan J."/>
            <person name="Adam C."/>
            <person name="Keymanesh K."/>
            <person name="Ng V."/>
            <person name="Louie K."/>
            <person name="Northen T."/>
            <person name="Drula E."/>
            <person name="Henrissat B."/>
            <person name="Hsieh H.M."/>
            <person name="Youens-Clark K."/>
            <person name="Lutzoni F."/>
            <person name="Miadlikowska J."/>
            <person name="Eastwood D.C."/>
            <person name="Hamelin R.C."/>
            <person name="Grigoriev I.V."/>
            <person name="U'Ren J.M."/>
        </authorList>
    </citation>
    <scope>NUCLEOTIDE SEQUENCE [LARGE SCALE GENOMIC DNA]</scope>
    <source>
        <strain evidence="1 2">CBS 119005</strain>
    </source>
</reference>
<name>A0ACB9Z8P0_9PEZI</name>
<sequence>MEPKSPPRAEPGAESHAEKQSSLYQTIMTPINFISFILSLYLVDSHYHDRRMQEHSERYGRLPSWLLPSWLGRLLFRPHPYGWVGRTGTNGAKSERWYYHTKQRKLMRMEVADAFEMRRPILLALSVVAFCAAWALWRLSRGVWAWCGGRNSQLEDSLGSYSTVCLRFGSSSSSSSNYRQNAEHSSIEKSASRALLPQRLRTAQRQSRPRRPHPPARPRPRGAGGETGLDVTEILAELELMIYTTEKTVVDSAGREVVVSKTAIQLNYVVLVSASEVKLNADEHSESRWASEGELRLLNITTAMRGVIQ</sequence>
<protein>
    <submittedName>
        <fullName evidence="1">Uncharacterized protein</fullName>
    </submittedName>
</protein>
<organism evidence="1 2">
    <name type="scientific">Hypoxylon rubiginosum</name>
    <dbReference type="NCBI Taxonomy" id="110542"/>
    <lineage>
        <taxon>Eukaryota</taxon>
        <taxon>Fungi</taxon>
        <taxon>Dikarya</taxon>
        <taxon>Ascomycota</taxon>
        <taxon>Pezizomycotina</taxon>
        <taxon>Sordariomycetes</taxon>
        <taxon>Xylariomycetidae</taxon>
        <taxon>Xylariales</taxon>
        <taxon>Hypoxylaceae</taxon>
        <taxon>Hypoxylon</taxon>
    </lineage>
</organism>
<keyword evidence="2" id="KW-1185">Reference proteome</keyword>
<accession>A0ACB9Z8P0</accession>
<proteinExistence type="predicted"/>
<evidence type="ECO:0000313" key="2">
    <source>
        <dbReference type="Proteomes" id="UP001497700"/>
    </source>
</evidence>
<dbReference type="Proteomes" id="UP001497700">
    <property type="component" value="Unassembled WGS sequence"/>
</dbReference>